<organism evidence="1 2">
    <name type="scientific">Mycena albidolilacea</name>
    <dbReference type="NCBI Taxonomy" id="1033008"/>
    <lineage>
        <taxon>Eukaryota</taxon>
        <taxon>Fungi</taxon>
        <taxon>Dikarya</taxon>
        <taxon>Basidiomycota</taxon>
        <taxon>Agaricomycotina</taxon>
        <taxon>Agaricomycetes</taxon>
        <taxon>Agaricomycetidae</taxon>
        <taxon>Agaricales</taxon>
        <taxon>Marasmiineae</taxon>
        <taxon>Mycenaceae</taxon>
        <taxon>Mycena</taxon>
    </lineage>
</organism>
<reference evidence="1" key="1">
    <citation type="submission" date="2023-03" db="EMBL/GenBank/DDBJ databases">
        <title>Massive genome expansion in bonnet fungi (Mycena s.s.) driven by repeated elements and novel gene families across ecological guilds.</title>
        <authorList>
            <consortium name="Lawrence Berkeley National Laboratory"/>
            <person name="Harder C.B."/>
            <person name="Miyauchi S."/>
            <person name="Viragh M."/>
            <person name="Kuo A."/>
            <person name="Thoen E."/>
            <person name="Andreopoulos B."/>
            <person name="Lu D."/>
            <person name="Skrede I."/>
            <person name="Drula E."/>
            <person name="Henrissat B."/>
            <person name="Morin E."/>
            <person name="Kohler A."/>
            <person name="Barry K."/>
            <person name="LaButti K."/>
            <person name="Morin E."/>
            <person name="Salamov A."/>
            <person name="Lipzen A."/>
            <person name="Mereny Z."/>
            <person name="Hegedus B."/>
            <person name="Baldrian P."/>
            <person name="Stursova M."/>
            <person name="Weitz H."/>
            <person name="Taylor A."/>
            <person name="Grigoriev I.V."/>
            <person name="Nagy L.G."/>
            <person name="Martin F."/>
            <person name="Kauserud H."/>
        </authorList>
    </citation>
    <scope>NUCLEOTIDE SEQUENCE</scope>
    <source>
        <strain evidence="1">CBHHK002</strain>
    </source>
</reference>
<keyword evidence="2" id="KW-1185">Reference proteome</keyword>
<accession>A0AAD7EHC6</accession>
<feature type="non-terminal residue" evidence="1">
    <location>
        <position position="323"/>
    </location>
</feature>
<dbReference type="Gene3D" id="3.60.130.30">
    <property type="match status" value="1"/>
</dbReference>
<sequence>VLDRKQHIIGVLISPPEPGEDWAAVVAAATAAMRNARDKMTFPADAYHHRRAAGEGFPTASKGFGYGGGRKIVGNIKASSKTNAAAMDELLSDPSIARMATYPVPLFQLLCFPIYQNYHETKQLLLRKNPHLHHTWARSPFTAITANLGPVSVSLPHTDGANKADGMCLIGALGDFDPDQGGHLVCWDYDLIICFPPGCSILIPSAVVTHSNTPIQEDEERFSLIQYSAGALFRWVANGFCSDLDWQSSATAEDIARREAERGARCATALRQFTRWKDVKVQNYTGRARVDVWLTGDIVDFSDYTDVEEDEEERPPAKKLCRS</sequence>
<dbReference type="Proteomes" id="UP001218218">
    <property type="component" value="Unassembled WGS sequence"/>
</dbReference>
<comment type="caution">
    <text evidence="1">The sequence shown here is derived from an EMBL/GenBank/DDBJ whole genome shotgun (WGS) entry which is preliminary data.</text>
</comment>
<proteinExistence type="predicted"/>
<dbReference type="EMBL" id="JARIHO010000043">
    <property type="protein sequence ID" value="KAJ7325823.1"/>
    <property type="molecule type" value="Genomic_DNA"/>
</dbReference>
<dbReference type="AlphaFoldDB" id="A0AAD7EHC6"/>
<gene>
    <name evidence="1" type="ORF">DFH08DRAFT_711111</name>
</gene>
<evidence type="ECO:0000313" key="2">
    <source>
        <dbReference type="Proteomes" id="UP001218218"/>
    </source>
</evidence>
<protein>
    <submittedName>
        <fullName evidence="1">Uncharacterized protein</fullName>
    </submittedName>
</protein>
<name>A0AAD7EHC6_9AGAR</name>
<evidence type="ECO:0000313" key="1">
    <source>
        <dbReference type="EMBL" id="KAJ7325823.1"/>
    </source>
</evidence>